<accession>A0AAN6N7S0</accession>
<feature type="region of interest" description="Disordered" evidence="4">
    <location>
        <begin position="480"/>
        <end position="516"/>
    </location>
</feature>
<evidence type="ECO:0000256" key="1">
    <source>
        <dbReference type="ARBA" id="ARBA00022630"/>
    </source>
</evidence>
<protein>
    <submittedName>
        <fullName evidence="6">Hisactophilin c49s mutant phototropin phy3 fusion protein</fullName>
    </submittedName>
</protein>
<evidence type="ECO:0000256" key="3">
    <source>
        <dbReference type="ARBA" id="ARBA00022991"/>
    </source>
</evidence>
<organism evidence="6 7">
    <name type="scientific">Diplogelasinospora grovesii</name>
    <dbReference type="NCBI Taxonomy" id="303347"/>
    <lineage>
        <taxon>Eukaryota</taxon>
        <taxon>Fungi</taxon>
        <taxon>Dikarya</taxon>
        <taxon>Ascomycota</taxon>
        <taxon>Pezizomycotina</taxon>
        <taxon>Sordariomycetes</taxon>
        <taxon>Sordariomycetidae</taxon>
        <taxon>Sordariales</taxon>
        <taxon>Diplogelasinosporaceae</taxon>
        <taxon>Diplogelasinospora</taxon>
    </lineage>
</organism>
<keyword evidence="1" id="KW-0285">Flavoprotein</keyword>
<keyword evidence="3" id="KW-0157">Chromophore</keyword>
<evidence type="ECO:0000256" key="4">
    <source>
        <dbReference type="SAM" id="MobiDB-lite"/>
    </source>
</evidence>
<proteinExistence type="predicted"/>
<feature type="domain" description="PAC" evidence="5">
    <location>
        <begin position="156"/>
        <end position="209"/>
    </location>
</feature>
<dbReference type="InterPro" id="IPR000700">
    <property type="entry name" value="PAS-assoc_C"/>
</dbReference>
<evidence type="ECO:0000313" key="6">
    <source>
        <dbReference type="EMBL" id="KAK3940705.1"/>
    </source>
</evidence>
<dbReference type="SUPFAM" id="SSF55785">
    <property type="entry name" value="PYP-like sensor domain (PAS domain)"/>
    <property type="match status" value="1"/>
</dbReference>
<dbReference type="Proteomes" id="UP001303473">
    <property type="component" value="Unassembled WGS sequence"/>
</dbReference>
<dbReference type="Gene3D" id="3.30.450.20">
    <property type="entry name" value="PAS domain"/>
    <property type="match status" value="1"/>
</dbReference>
<dbReference type="PROSITE" id="PS50113">
    <property type="entry name" value="PAC"/>
    <property type="match status" value="1"/>
</dbReference>
<keyword evidence="2" id="KW-0288">FMN</keyword>
<dbReference type="InterPro" id="IPR035965">
    <property type="entry name" value="PAS-like_dom_sf"/>
</dbReference>
<comment type="caution">
    <text evidence="6">The sequence shown here is derived from an EMBL/GenBank/DDBJ whole genome shotgun (WGS) entry which is preliminary data.</text>
</comment>
<dbReference type="PANTHER" id="PTHR47429">
    <property type="entry name" value="PROTEIN TWIN LOV 1"/>
    <property type="match status" value="1"/>
</dbReference>
<name>A0AAN6N7S0_9PEZI</name>
<reference evidence="7" key="1">
    <citation type="journal article" date="2023" name="Mol. Phylogenet. Evol.">
        <title>Genome-scale phylogeny and comparative genomics of the fungal order Sordariales.</title>
        <authorList>
            <person name="Hensen N."/>
            <person name="Bonometti L."/>
            <person name="Westerberg I."/>
            <person name="Brannstrom I.O."/>
            <person name="Guillou S."/>
            <person name="Cros-Aarteil S."/>
            <person name="Calhoun S."/>
            <person name="Haridas S."/>
            <person name="Kuo A."/>
            <person name="Mondo S."/>
            <person name="Pangilinan J."/>
            <person name="Riley R."/>
            <person name="LaButti K."/>
            <person name="Andreopoulos B."/>
            <person name="Lipzen A."/>
            <person name="Chen C."/>
            <person name="Yan M."/>
            <person name="Daum C."/>
            <person name="Ng V."/>
            <person name="Clum A."/>
            <person name="Steindorff A."/>
            <person name="Ohm R.A."/>
            <person name="Martin F."/>
            <person name="Silar P."/>
            <person name="Natvig D.O."/>
            <person name="Lalanne C."/>
            <person name="Gautier V."/>
            <person name="Ament-Velasquez S.L."/>
            <person name="Kruys A."/>
            <person name="Hutchinson M.I."/>
            <person name="Powell A.J."/>
            <person name="Barry K."/>
            <person name="Miller A.N."/>
            <person name="Grigoriev I.V."/>
            <person name="Debuchy R."/>
            <person name="Gladieux P."/>
            <person name="Hiltunen Thoren M."/>
            <person name="Johannesson H."/>
        </authorList>
    </citation>
    <scope>NUCLEOTIDE SEQUENCE [LARGE SCALE GENOMIC DNA]</scope>
    <source>
        <strain evidence="7">CBS 340.73</strain>
    </source>
</reference>
<dbReference type="AlphaFoldDB" id="A0AAN6N7S0"/>
<evidence type="ECO:0000313" key="7">
    <source>
        <dbReference type="Proteomes" id="UP001303473"/>
    </source>
</evidence>
<evidence type="ECO:0000256" key="2">
    <source>
        <dbReference type="ARBA" id="ARBA00022643"/>
    </source>
</evidence>
<feature type="compositionally biased region" description="Low complexity" evidence="4">
    <location>
        <begin position="480"/>
        <end position="490"/>
    </location>
</feature>
<evidence type="ECO:0000259" key="5">
    <source>
        <dbReference type="PROSITE" id="PS50113"/>
    </source>
</evidence>
<keyword evidence="7" id="KW-1185">Reference proteome</keyword>
<feature type="compositionally biased region" description="Basic residues" evidence="4">
    <location>
        <begin position="432"/>
        <end position="444"/>
    </location>
</feature>
<dbReference type="Pfam" id="PF13426">
    <property type="entry name" value="PAS_9"/>
    <property type="match status" value="1"/>
</dbReference>
<dbReference type="InterPro" id="IPR000014">
    <property type="entry name" value="PAS"/>
</dbReference>
<dbReference type="GO" id="GO:0005634">
    <property type="term" value="C:nucleus"/>
    <property type="evidence" value="ECO:0007669"/>
    <property type="project" value="TreeGrafter"/>
</dbReference>
<feature type="region of interest" description="Disordered" evidence="4">
    <location>
        <begin position="429"/>
        <end position="462"/>
    </location>
</feature>
<gene>
    <name evidence="6" type="ORF">QBC46DRAFT_312946</name>
</gene>
<sequence>MSNPAALKALGYLNAIVGTLRPLEGHHFTHCPPTSTAHQVLEEKANKAFETLVRDELPAFVTHTWIQMVSTSIRKRITGKLPGHLREMSEGLAEVFCLTDPGREDNPIVFASEEFYRTAQYGSKHTIGRNCRFLQGPKTDPFSIQRLRDKMAAGKEHYETVLNYRRDGSPFMNLLLLAPLFDSRGRIQYFLGAQVDVSGLARNSAGLDGLKRLVEEEELKKYNENMSGKGDDTSTGRNGLVKDEFRILSEMFNIDEMETVRKHGGNMHRLQRDGGILQHDEAVTSNWQKPRLNLDPRLVTTNNESPNPIPGNIATGALTGVYEYYLLLRPYPSLRILFASPPLRTPGILQSLFLSKVGGSDRVRDELIRAFADENPVVITARIRWISKQDRDDGRENNGGRARWIHCTPLLGSNGVVGVWMVVLVDDDEHHQRKGNRPRTRRRGTLPAYGPVVHHAHPDATRHKTKAMIDDTASLASSSLSDFSLPDLSPRPLVVRPHGKDRAAPANKPSGLNPSA</sequence>
<dbReference type="EMBL" id="MU853792">
    <property type="protein sequence ID" value="KAK3940705.1"/>
    <property type="molecule type" value="Genomic_DNA"/>
</dbReference>
<dbReference type="PANTHER" id="PTHR47429:SF9">
    <property type="entry name" value="PAS DOMAIN-CONTAINING PROTEIN"/>
    <property type="match status" value="1"/>
</dbReference>